<gene>
    <name evidence="2" type="ORF">ACERLL_00370</name>
</gene>
<comment type="caution">
    <text evidence="2">The sequence shown here is derived from an EMBL/GenBank/DDBJ whole genome shotgun (WGS) entry which is preliminary data.</text>
</comment>
<accession>A0ABV4TS21</accession>
<sequence>MRKTPILIGGLVVAGMAALTGLWLSGFSGQRFEANEPAWGFNLLQSRESSFAEEPARAALRRLAELGADHVAVVTFLEQAAPDAAEPSRGGQVTDEQLVAALRAAHAAGLETLVKPQLLVPGSWAGEIDPPSRKRWFGAYGDHLLRYARIAEREGAEALVIGTELTKLGGAEEWKGVIAAVRREYSGKLTYAAHNAEGVEAFAHWEWLDAVGMTLYPSLGQTARPPAVRAHMTKALDRVEAAVTGLDLPVWVLEIGHPSATGSLPRPWDWRRLAGPGVEPNPGLQAMVLQEWIGVLRERPTLADNRVARATFWSWYGTLEAGGYGDTGFTVQNKPAQVVLQCHWRGCCREGTGAEQ</sequence>
<organism evidence="2 3">
    <name type="scientific">Thiohalorhabdus methylotrophus</name>
    <dbReference type="NCBI Taxonomy" id="3242694"/>
    <lineage>
        <taxon>Bacteria</taxon>
        <taxon>Pseudomonadati</taxon>
        <taxon>Pseudomonadota</taxon>
        <taxon>Gammaproteobacteria</taxon>
        <taxon>Thiohalorhabdales</taxon>
        <taxon>Thiohalorhabdaceae</taxon>
        <taxon>Thiohalorhabdus</taxon>
    </lineage>
</organism>
<keyword evidence="1" id="KW-1133">Transmembrane helix</keyword>
<evidence type="ECO:0000256" key="1">
    <source>
        <dbReference type="SAM" id="Phobius"/>
    </source>
</evidence>
<evidence type="ECO:0000313" key="3">
    <source>
        <dbReference type="Proteomes" id="UP001575181"/>
    </source>
</evidence>
<dbReference type="Proteomes" id="UP001575181">
    <property type="component" value="Unassembled WGS sequence"/>
</dbReference>
<protein>
    <submittedName>
        <fullName evidence="2">Glycosidase-like protein</fullName>
    </submittedName>
</protein>
<evidence type="ECO:0000313" key="2">
    <source>
        <dbReference type="EMBL" id="MFA9459278.1"/>
    </source>
</evidence>
<dbReference type="Pfam" id="PF22612">
    <property type="entry name" value="GH113"/>
    <property type="match status" value="1"/>
</dbReference>
<dbReference type="InterPro" id="IPR055151">
    <property type="entry name" value="GH113"/>
</dbReference>
<proteinExistence type="predicted"/>
<dbReference type="EMBL" id="JBGUAW010000001">
    <property type="protein sequence ID" value="MFA9459278.1"/>
    <property type="molecule type" value="Genomic_DNA"/>
</dbReference>
<keyword evidence="1" id="KW-0472">Membrane</keyword>
<dbReference type="SUPFAM" id="SSF51445">
    <property type="entry name" value="(Trans)glycosidases"/>
    <property type="match status" value="1"/>
</dbReference>
<dbReference type="Gene3D" id="3.20.20.80">
    <property type="entry name" value="Glycosidases"/>
    <property type="match status" value="1"/>
</dbReference>
<dbReference type="CDD" id="cd19608">
    <property type="entry name" value="GH113_mannanase-like"/>
    <property type="match status" value="1"/>
</dbReference>
<keyword evidence="1" id="KW-0812">Transmembrane</keyword>
<dbReference type="InterPro" id="IPR017853">
    <property type="entry name" value="GH"/>
</dbReference>
<feature type="transmembrane region" description="Helical" evidence="1">
    <location>
        <begin position="6"/>
        <end position="24"/>
    </location>
</feature>
<keyword evidence="3" id="KW-1185">Reference proteome</keyword>
<dbReference type="RefSeq" id="WP_373654069.1">
    <property type="nucleotide sequence ID" value="NZ_JBGUAW010000001.1"/>
</dbReference>
<reference evidence="2 3" key="1">
    <citation type="submission" date="2024-08" db="EMBL/GenBank/DDBJ databases">
        <title>Whole-genome sequencing of halo(alkali)philic microorganisms from hypersaline lakes.</title>
        <authorList>
            <person name="Sorokin D.Y."/>
            <person name="Merkel A.Y."/>
            <person name="Messina E."/>
            <person name="Yakimov M."/>
        </authorList>
    </citation>
    <scope>NUCLEOTIDE SEQUENCE [LARGE SCALE GENOMIC DNA]</scope>
    <source>
        <strain evidence="2 3">Cl-TMA</strain>
    </source>
</reference>
<name>A0ABV4TS21_9GAMM</name>